<evidence type="ECO:0000313" key="3">
    <source>
        <dbReference type="Proteomes" id="UP001345013"/>
    </source>
</evidence>
<sequence>MQVPQPEIASSEQRLLQLKFAVQGVRVHKIRAYLQALEKGLEELESAIWTIGKMTRSSGHETDTMTPAASSHPNAVVLSSTTPELPPRTISGAVSDPISHSLICKQLPHQLALLSTLESSATCFCGLPLFGSAARDRNGSVSLVVPPKSPHLESVGSSHACGADHDEDICQPVDGLLPEFAPNHFENYTNTFLNACDKGKSAESQIQQKDELPQPELYDKEALKQLGGANVSPVYGEMYGDVPLDAISTVFASLQPHVSFTGTANNSSSSMDAKVDGQKREERSDNNAEHAGSISSYTSDDSDADSFTMMQQQQGLEATAEPAPAPAKLRSRARGASDVFARSHVLHEHSMDESVLLQANNCFAARMARQRLLNERLYTQGVIPGLPWSLEESKRISLWNQLHRNSPTRASSTLKGLSWTRGVHKVGYDPAGRRDRDHALQSRDNDNDDNAKERPDSDPEDSLGRVVASISEKRDTLVYRGAALPPDVAGEIADTQEGMQLEGNNGRSG</sequence>
<proteinExistence type="predicted"/>
<comment type="caution">
    <text evidence="2">The sequence shown here is derived from an EMBL/GenBank/DDBJ whole genome shotgun (WGS) entry which is preliminary data.</text>
</comment>
<protein>
    <submittedName>
        <fullName evidence="2">Uncharacterized protein</fullName>
    </submittedName>
</protein>
<keyword evidence="3" id="KW-1185">Reference proteome</keyword>
<gene>
    <name evidence="2" type="ORF">LTR24_010672</name>
</gene>
<name>A0ABR0JT74_9EURO</name>
<evidence type="ECO:0000256" key="1">
    <source>
        <dbReference type="SAM" id="MobiDB-lite"/>
    </source>
</evidence>
<dbReference type="Proteomes" id="UP001345013">
    <property type="component" value="Unassembled WGS sequence"/>
</dbReference>
<organism evidence="2 3">
    <name type="scientific">Lithohypha guttulata</name>
    <dbReference type="NCBI Taxonomy" id="1690604"/>
    <lineage>
        <taxon>Eukaryota</taxon>
        <taxon>Fungi</taxon>
        <taxon>Dikarya</taxon>
        <taxon>Ascomycota</taxon>
        <taxon>Pezizomycotina</taxon>
        <taxon>Eurotiomycetes</taxon>
        <taxon>Chaetothyriomycetidae</taxon>
        <taxon>Chaetothyriales</taxon>
        <taxon>Trichomeriaceae</taxon>
        <taxon>Lithohypha</taxon>
    </lineage>
</organism>
<feature type="region of interest" description="Disordered" evidence="1">
    <location>
        <begin position="485"/>
        <end position="509"/>
    </location>
</feature>
<feature type="region of interest" description="Disordered" evidence="1">
    <location>
        <begin position="261"/>
        <end position="334"/>
    </location>
</feature>
<evidence type="ECO:0000313" key="2">
    <source>
        <dbReference type="EMBL" id="KAK5070314.1"/>
    </source>
</evidence>
<feature type="compositionally biased region" description="Polar residues" evidence="1">
    <location>
        <begin position="261"/>
        <end position="271"/>
    </location>
</feature>
<dbReference type="EMBL" id="JAVRRG010000409">
    <property type="protein sequence ID" value="KAK5070314.1"/>
    <property type="molecule type" value="Genomic_DNA"/>
</dbReference>
<feature type="region of interest" description="Disordered" evidence="1">
    <location>
        <begin position="425"/>
        <end position="465"/>
    </location>
</feature>
<reference evidence="2 3" key="1">
    <citation type="submission" date="2023-08" db="EMBL/GenBank/DDBJ databases">
        <title>Black Yeasts Isolated from many extreme environments.</title>
        <authorList>
            <person name="Coleine C."/>
            <person name="Stajich J.E."/>
            <person name="Selbmann L."/>
        </authorList>
    </citation>
    <scope>NUCLEOTIDE SEQUENCE [LARGE SCALE GENOMIC DNA]</scope>
    <source>
        <strain evidence="2 3">CCFEE 5885</strain>
    </source>
</reference>
<accession>A0ABR0JT74</accession>
<feature type="compositionally biased region" description="Basic and acidic residues" evidence="1">
    <location>
        <begin position="273"/>
        <end position="288"/>
    </location>
</feature>
<feature type="compositionally biased region" description="Basic and acidic residues" evidence="1">
    <location>
        <begin position="431"/>
        <end position="457"/>
    </location>
</feature>